<dbReference type="InterPro" id="IPR025676">
    <property type="entry name" value="Clr5_dom"/>
</dbReference>
<evidence type="ECO:0000313" key="4">
    <source>
        <dbReference type="Proteomes" id="UP000193689"/>
    </source>
</evidence>
<dbReference type="EMBL" id="MCFJ01000010">
    <property type="protein sequence ID" value="ORY61242.1"/>
    <property type="molecule type" value="Genomic_DNA"/>
</dbReference>
<reference evidence="3 4" key="1">
    <citation type="submission" date="2016-07" db="EMBL/GenBank/DDBJ databases">
        <title>Pervasive Adenine N6-methylation of Active Genes in Fungi.</title>
        <authorList>
            <consortium name="DOE Joint Genome Institute"/>
            <person name="Mondo S.J."/>
            <person name="Dannebaum R.O."/>
            <person name="Kuo R.C."/>
            <person name="Labutti K."/>
            <person name="Haridas S."/>
            <person name="Kuo A."/>
            <person name="Salamov A."/>
            <person name="Ahrendt S.R."/>
            <person name="Lipzen A."/>
            <person name="Sullivan W."/>
            <person name="Andreopoulos W.B."/>
            <person name="Clum A."/>
            <person name="Lindquist E."/>
            <person name="Daum C."/>
            <person name="Ramamoorthy G.K."/>
            <person name="Gryganskyi A."/>
            <person name="Culley D."/>
            <person name="Magnuson J.K."/>
            <person name="James T.Y."/>
            <person name="O'Malley M.A."/>
            <person name="Stajich J.E."/>
            <person name="Spatafora J.W."/>
            <person name="Visel A."/>
            <person name="Grigoriev I.V."/>
        </authorList>
    </citation>
    <scope>NUCLEOTIDE SEQUENCE [LARGE SCALE GENOMIC DNA]</scope>
    <source>
        <strain evidence="3 4">CBS 129021</strain>
    </source>
</reference>
<feature type="region of interest" description="Disordered" evidence="1">
    <location>
        <begin position="46"/>
        <end position="65"/>
    </location>
</feature>
<protein>
    <recommendedName>
        <fullName evidence="2">Clr5 domain-containing protein</fullName>
    </recommendedName>
</protein>
<evidence type="ECO:0000256" key="1">
    <source>
        <dbReference type="SAM" id="MobiDB-lite"/>
    </source>
</evidence>
<organism evidence="3 4">
    <name type="scientific">Pseudomassariella vexata</name>
    <dbReference type="NCBI Taxonomy" id="1141098"/>
    <lineage>
        <taxon>Eukaryota</taxon>
        <taxon>Fungi</taxon>
        <taxon>Dikarya</taxon>
        <taxon>Ascomycota</taxon>
        <taxon>Pezizomycotina</taxon>
        <taxon>Sordariomycetes</taxon>
        <taxon>Xylariomycetidae</taxon>
        <taxon>Amphisphaeriales</taxon>
        <taxon>Pseudomassariaceae</taxon>
        <taxon>Pseudomassariella</taxon>
    </lineage>
</organism>
<evidence type="ECO:0000259" key="2">
    <source>
        <dbReference type="Pfam" id="PF14420"/>
    </source>
</evidence>
<evidence type="ECO:0000313" key="3">
    <source>
        <dbReference type="EMBL" id="ORY61242.1"/>
    </source>
</evidence>
<dbReference type="RefSeq" id="XP_040713319.1">
    <property type="nucleotide sequence ID" value="XM_040865328.1"/>
</dbReference>
<proteinExistence type="predicted"/>
<dbReference type="Pfam" id="PF14420">
    <property type="entry name" value="Clr5"/>
    <property type="match status" value="1"/>
</dbReference>
<feature type="region of interest" description="Disordered" evidence="1">
    <location>
        <begin position="74"/>
        <end position="95"/>
    </location>
</feature>
<dbReference type="Proteomes" id="UP000193689">
    <property type="component" value="Unassembled WGS sequence"/>
</dbReference>
<dbReference type="GeneID" id="63781540"/>
<feature type="domain" description="Clr5" evidence="2">
    <location>
        <begin position="1"/>
        <end position="37"/>
    </location>
</feature>
<dbReference type="InParanoid" id="A0A1Y2DPM5"/>
<name>A0A1Y2DPM5_9PEZI</name>
<keyword evidence="4" id="KW-1185">Reference proteome</keyword>
<sequence>MTKPWDTYEATIKSLYTKHTLSTVRQIMLQEYGFKASDFRTTLPSHQHTPDYDHNSVPYRDSQNHQANSQIVAYPNDKNNDGGIVQAESTTNETTGPYLSFDGYYGASVTTMPGDTPSYAYPFQTPVELIETEALKTQMQGQE</sequence>
<gene>
    <name evidence="3" type="ORF">BCR38DRAFT_525680</name>
</gene>
<dbReference type="OrthoDB" id="194358at2759"/>
<accession>A0A1Y2DPM5</accession>
<comment type="caution">
    <text evidence="3">The sequence shown here is derived from an EMBL/GenBank/DDBJ whole genome shotgun (WGS) entry which is preliminary data.</text>
</comment>
<dbReference type="STRING" id="1141098.A0A1Y2DPM5"/>
<dbReference type="AlphaFoldDB" id="A0A1Y2DPM5"/>